<dbReference type="EC" id="3.4.16.4" evidence="4"/>
<dbReference type="InterPro" id="IPR015956">
    <property type="entry name" value="Peniciliin-bd_prot_C_sf"/>
</dbReference>
<evidence type="ECO:0000256" key="11">
    <source>
        <dbReference type="ARBA" id="ARBA00023316"/>
    </source>
</evidence>
<comment type="caution">
    <text evidence="18">The sequence shown here is derived from an EMBL/GenBank/DDBJ whole genome shotgun (WGS) entry which is preliminary data.</text>
</comment>
<dbReference type="GO" id="GO:0009002">
    <property type="term" value="F:serine-type D-Ala-D-Ala carboxypeptidase activity"/>
    <property type="evidence" value="ECO:0007669"/>
    <property type="project" value="UniProtKB-EC"/>
</dbReference>
<evidence type="ECO:0000256" key="9">
    <source>
        <dbReference type="ARBA" id="ARBA00022960"/>
    </source>
</evidence>
<evidence type="ECO:0000313" key="18">
    <source>
        <dbReference type="EMBL" id="MBM3316763.1"/>
    </source>
</evidence>
<proteinExistence type="inferred from homology"/>
<evidence type="ECO:0000256" key="2">
    <source>
        <dbReference type="ARBA" id="ARBA00004752"/>
    </source>
</evidence>
<dbReference type="SUPFAM" id="SSF69189">
    <property type="entry name" value="Penicillin-binding protein associated domain"/>
    <property type="match status" value="1"/>
</dbReference>
<dbReference type="InterPro" id="IPR037167">
    <property type="entry name" value="Peptidase_S11_C_sf"/>
</dbReference>
<dbReference type="Pfam" id="PF07943">
    <property type="entry name" value="PBP5_C"/>
    <property type="match status" value="1"/>
</dbReference>
<evidence type="ECO:0000256" key="13">
    <source>
        <dbReference type="PIRSR" id="PIRSR618044-1"/>
    </source>
</evidence>
<evidence type="ECO:0000256" key="5">
    <source>
        <dbReference type="ARBA" id="ARBA00022645"/>
    </source>
</evidence>
<evidence type="ECO:0000256" key="6">
    <source>
        <dbReference type="ARBA" id="ARBA00022670"/>
    </source>
</evidence>
<dbReference type="SMART" id="SM00936">
    <property type="entry name" value="PBP5_C"/>
    <property type="match status" value="1"/>
</dbReference>
<dbReference type="AlphaFoldDB" id="A0A937X6I0"/>
<evidence type="ECO:0000256" key="10">
    <source>
        <dbReference type="ARBA" id="ARBA00022984"/>
    </source>
</evidence>
<dbReference type="PANTHER" id="PTHR21581">
    <property type="entry name" value="D-ALANYL-D-ALANINE CARBOXYPEPTIDASE"/>
    <property type="match status" value="1"/>
</dbReference>
<dbReference type="Gene3D" id="2.60.410.10">
    <property type="entry name" value="D-Ala-D-Ala carboxypeptidase, C-terminal domain"/>
    <property type="match status" value="1"/>
</dbReference>
<evidence type="ECO:0000256" key="16">
    <source>
        <dbReference type="SAM" id="SignalP"/>
    </source>
</evidence>
<evidence type="ECO:0000256" key="7">
    <source>
        <dbReference type="ARBA" id="ARBA00022729"/>
    </source>
</evidence>
<feature type="active site" description="Proton acceptor" evidence="13">
    <location>
        <position position="82"/>
    </location>
</feature>
<dbReference type="EMBL" id="VGIY01000039">
    <property type="protein sequence ID" value="MBM3316763.1"/>
    <property type="molecule type" value="Genomic_DNA"/>
</dbReference>
<evidence type="ECO:0000256" key="8">
    <source>
        <dbReference type="ARBA" id="ARBA00022801"/>
    </source>
</evidence>
<dbReference type="InterPro" id="IPR012338">
    <property type="entry name" value="Beta-lactam/transpept-like"/>
</dbReference>
<evidence type="ECO:0000256" key="1">
    <source>
        <dbReference type="ARBA" id="ARBA00003217"/>
    </source>
</evidence>
<evidence type="ECO:0000313" key="19">
    <source>
        <dbReference type="Proteomes" id="UP000748308"/>
    </source>
</evidence>
<feature type="chain" id="PRO_5037645154" description="serine-type D-Ala-D-Ala carboxypeptidase" evidence="16">
    <location>
        <begin position="30"/>
        <end position="397"/>
    </location>
</feature>
<comment type="pathway">
    <text evidence="2">Cell wall biogenesis; peptidoglycan biosynthesis.</text>
</comment>
<accession>A0A937X6I0</accession>
<sequence length="397" mass="42216">MKKLAKLDNLRGRALAALALILVSGLAAAAALVTPAPLPAPTGEGAPVSGEFATAIVVDAETGDILFARDPHSRHEPASMVKMMTELIVLEHVAAGRISMEESVEVSAAASRIGGSQVYLKHGERFTVEELLMALAIHSANDAAVALAEHVTGSVEGFVDLMNIRARELGLRETVFHSVHGLPPGRGQMPDLSSAHDMAQLGRVLIQFPEALRWGGMAEAPFRDGTFTLHNPNSLVGKFRGMDGIKTGYTARAGFCLTASAVRQNKRLIAVAMGCPSSKVRSAEVSRLLTLGFNQFVEVPLVSREKQPVEGQQRVKGGKTRFVSLAYASPLTVSVRRDLADAIRLEAQLPEVVAAPVEAGQEIGRALATLDGRTLGEVSIVAADDVPRGNLFQQIFQ</sequence>
<dbReference type="Proteomes" id="UP000748308">
    <property type="component" value="Unassembled WGS sequence"/>
</dbReference>
<dbReference type="InterPro" id="IPR012907">
    <property type="entry name" value="Peptidase_S11_C"/>
</dbReference>
<feature type="binding site" evidence="14">
    <location>
        <position position="246"/>
    </location>
    <ligand>
        <name>substrate</name>
    </ligand>
</feature>
<protein>
    <recommendedName>
        <fullName evidence="4">serine-type D-Ala-D-Ala carboxypeptidase</fullName>
        <ecNumber evidence="4">3.4.16.4</ecNumber>
    </recommendedName>
</protein>
<dbReference type="GO" id="GO:0006508">
    <property type="term" value="P:proteolysis"/>
    <property type="evidence" value="ECO:0007669"/>
    <property type="project" value="UniProtKB-KW"/>
</dbReference>
<dbReference type="Pfam" id="PF00768">
    <property type="entry name" value="Peptidase_S11"/>
    <property type="match status" value="1"/>
</dbReference>
<evidence type="ECO:0000259" key="17">
    <source>
        <dbReference type="SMART" id="SM00936"/>
    </source>
</evidence>
<name>A0A937X6I0_UNCEI</name>
<keyword evidence="10" id="KW-0573">Peptidoglycan synthesis</keyword>
<gene>
    <name evidence="18" type="ORF">FJY75_02820</name>
</gene>
<evidence type="ECO:0000256" key="3">
    <source>
        <dbReference type="ARBA" id="ARBA00007164"/>
    </source>
</evidence>
<evidence type="ECO:0000256" key="12">
    <source>
        <dbReference type="ARBA" id="ARBA00034000"/>
    </source>
</evidence>
<dbReference type="GO" id="GO:0009252">
    <property type="term" value="P:peptidoglycan biosynthetic process"/>
    <property type="evidence" value="ECO:0007669"/>
    <property type="project" value="UniProtKB-KW"/>
</dbReference>
<keyword evidence="11" id="KW-0961">Cell wall biogenesis/degradation</keyword>
<comment type="function">
    <text evidence="1">Removes C-terminal D-alanyl residues from sugar-peptide cell wall precursors.</text>
</comment>
<feature type="active site" evidence="13">
    <location>
        <position position="139"/>
    </location>
</feature>
<organism evidence="18 19">
    <name type="scientific">Eiseniibacteriota bacterium</name>
    <dbReference type="NCBI Taxonomy" id="2212470"/>
    <lineage>
        <taxon>Bacteria</taxon>
        <taxon>Candidatus Eiseniibacteriota</taxon>
    </lineage>
</organism>
<dbReference type="InterPro" id="IPR018044">
    <property type="entry name" value="Peptidase_S11"/>
</dbReference>
<feature type="active site" description="Acyl-ester intermediate" evidence="13">
    <location>
        <position position="79"/>
    </location>
</feature>
<keyword evidence="8" id="KW-0378">Hydrolase</keyword>
<reference evidence="18" key="1">
    <citation type="submission" date="2019-03" db="EMBL/GenBank/DDBJ databases">
        <title>Lake Tanganyika Metagenome-Assembled Genomes (MAGs).</title>
        <authorList>
            <person name="Tran P."/>
        </authorList>
    </citation>
    <scope>NUCLEOTIDE SEQUENCE</scope>
    <source>
        <strain evidence="18">M_DeepCast_400m_m2_100</strain>
    </source>
</reference>
<keyword evidence="9" id="KW-0133">Cell shape</keyword>
<dbReference type="PRINTS" id="PR00725">
    <property type="entry name" value="DADACBPTASE1"/>
</dbReference>
<dbReference type="PANTHER" id="PTHR21581:SF6">
    <property type="entry name" value="TRAFFICKING PROTEIN PARTICLE COMPLEX SUBUNIT 12"/>
    <property type="match status" value="1"/>
</dbReference>
<comment type="catalytic activity">
    <reaction evidence="12">
        <text>Preferential cleavage: (Ac)2-L-Lys-D-Ala-|-D-Ala. Also transpeptidation of peptidyl-alanyl moieties that are N-acyl substituents of D-alanine.</text>
        <dbReference type="EC" id="3.4.16.4"/>
    </reaction>
</comment>
<keyword evidence="5 18" id="KW-0121">Carboxypeptidase</keyword>
<dbReference type="Gene3D" id="3.40.710.10">
    <property type="entry name" value="DD-peptidase/beta-lactamase superfamily"/>
    <property type="match status" value="1"/>
</dbReference>
<comment type="similarity">
    <text evidence="3 15">Belongs to the peptidase S11 family.</text>
</comment>
<dbReference type="GO" id="GO:0071555">
    <property type="term" value="P:cell wall organization"/>
    <property type="evidence" value="ECO:0007669"/>
    <property type="project" value="UniProtKB-KW"/>
</dbReference>
<feature type="domain" description="Peptidase S11 D-Ala-D-Ala carboxypeptidase A C-terminal" evidence="17">
    <location>
        <begin position="296"/>
        <end position="388"/>
    </location>
</feature>
<feature type="signal peptide" evidence="16">
    <location>
        <begin position="1"/>
        <end position="29"/>
    </location>
</feature>
<keyword evidence="6" id="KW-0645">Protease</keyword>
<evidence type="ECO:0000256" key="4">
    <source>
        <dbReference type="ARBA" id="ARBA00012448"/>
    </source>
</evidence>
<keyword evidence="7 16" id="KW-0732">Signal</keyword>
<dbReference type="SUPFAM" id="SSF56601">
    <property type="entry name" value="beta-lactamase/transpeptidase-like"/>
    <property type="match status" value="1"/>
</dbReference>
<dbReference type="InterPro" id="IPR001967">
    <property type="entry name" value="Peptidase_S11_N"/>
</dbReference>
<evidence type="ECO:0000256" key="15">
    <source>
        <dbReference type="RuleBase" id="RU004016"/>
    </source>
</evidence>
<dbReference type="GO" id="GO:0008360">
    <property type="term" value="P:regulation of cell shape"/>
    <property type="evidence" value="ECO:0007669"/>
    <property type="project" value="UniProtKB-KW"/>
</dbReference>
<evidence type="ECO:0000256" key="14">
    <source>
        <dbReference type="PIRSR" id="PIRSR618044-2"/>
    </source>
</evidence>